<comment type="caution">
    <text evidence="1">The sequence shown here is derived from an EMBL/GenBank/DDBJ whole genome shotgun (WGS) entry which is preliminary data.</text>
</comment>
<sequence>MPENYTGDEGTVAFEAGLDVLDGDEDRRTGWLAINKTRDMLVTFARDLFDSISLSWGAITGKPAQFPPTAHQHTILDVLTSDGTQNYGTALQNVLDGKFPVSGGTVTGNVFLSSGNVYVPAATPATAGWQPAYINNDGRISRGSSSERYKKYITSIDPASLGDIWPDLKRFQMRGGDVGAWTYGYIAERLAEHDDQRAFVVYREIDGELVPDSIDFMALVMAQNAQLHQALDLLAQRLDALENA</sequence>
<evidence type="ECO:0008006" key="3">
    <source>
        <dbReference type="Google" id="ProtNLM"/>
    </source>
</evidence>
<name>T5KIT7_MICMQ</name>
<reference evidence="1 2" key="1">
    <citation type="journal article" date="2013" name="Genome Announc.">
        <title>Whole-genome sequences of five oyster-associated bacteria show potential for crude oil hydrocarbon degradation.</title>
        <authorList>
            <person name="Chauhan A."/>
            <person name="Green S."/>
            <person name="Pathak A."/>
            <person name="Thomas J."/>
            <person name="Venkatramanan R."/>
        </authorList>
    </citation>
    <scope>NUCLEOTIDE SEQUENCE [LARGE SCALE GENOMIC DNA]</scope>
    <source>
        <strain evidence="1 2">MF109</strain>
    </source>
</reference>
<gene>
    <name evidence="1" type="ORF">L687_18575</name>
</gene>
<evidence type="ECO:0000313" key="1">
    <source>
        <dbReference type="EMBL" id="EQM75917.1"/>
    </source>
</evidence>
<evidence type="ECO:0000313" key="2">
    <source>
        <dbReference type="Proteomes" id="UP000016033"/>
    </source>
</evidence>
<dbReference type="PATRIC" id="fig|1333857.3.peg.2084"/>
<dbReference type="Proteomes" id="UP000016033">
    <property type="component" value="Unassembled WGS sequence"/>
</dbReference>
<protein>
    <recommendedName>
        <fullName evidence="3">Peptidase S74 domain-containing protein</fullName>
    </recommendedName>
</protein>
<dbReference type="EMBL" id="ATAO01000193">
    <property type="protein sequence ID" value="EQM75917.1"/>
    <property type="molecule type" value="Genomic_DNA"/>
</dbReference>
<accession>T5KIT7</accession>
<proteinExistence type="predicted"/>
<organism evidence="1 2">
    <name type="scientific">Microbacterium maritypicum MF109</name>
    <dbReference type="NCBI Taxonomy" id="1333857"/>
    <lineage>
        <taxon>Bacteria</taxon>
        <taxon>Bacillati</taxon>
        <taxon>Actinomycetota</taxon>
        <taxon>Actinomycetes</taxon>
        <taxon>Micrococcales</taxon>
        <taxon>Microbacteriaceae</taxon>
        <taxon>Microbacterium</taxon>
    </lineage>
</organism>
<dbReference type="RefSeq" id="WP_021200044.1">
    <property type="nucleotide sequence ID" value="NZ_ATAO01000193.1"/>
</dbReference>
<dbReference type="AlphaFoldDB" id="T5KIT7"/>